<dbReference type="InterPro" id="IPR004358">
    <property type="entry name" value="Sig_transdc_His_kin-like_C"/>
</dbReference>
<dbReference type="PANTHER" id="PTHR45528">
    <property type="entry name" value="SENSOR HISTIDINE KINASE CPXA"/>
    <property type="match status" value="1"/>
</dbReference>
<name>A0A5D8QCR4_9THEO</name>
<dbReference type="CDD" id="cd00082">
    <property type="entry name" value="HisKA"/>
    <property type="match status" value="1"/>
</dbReference>
<keyword evidence="5" id="KW-0597">Phosphoprotein</keyword>
<protein>
    <recommendedName>
        <fullName evidence="3">histidine kinase</fullName>
        <ecNumber evidence="3">2.7.13.3</ecNumber>
    </recommendedName>
</protein>
<dbReference type="Proteomes" id="UP000322976">
    <property type="component" value="Unassembled WGS sequence"/>
</dbReference>
<comment type="subcellular location">
    <subcellularLocation>
        <location evidence="2">Cell membrane</location>
        <topology evidence="2">Multi-pass membrane protein</topology>
    </subcellularLocation>
</comment>
<dbReference type="InterPro" id="IPR036097">
    <property type="entry name" value="HisK_dim/P_sf"/>
</dbReference>
<feature type="domain" description="Histidine kinase" evidence="15">
    <location>
        <begin position="198"/>
        <end position="412"/>
    </location>
</feature>
<sequence>MKIFINKEVKMLFIALAVVFLFFMILGQITVELAADDYKRNMIFHDYGVAGYLARNELDESQIIRSFTTEKTNDDVKKGRELLQQAGYDSNTQNSLLSAVEHFYHKYALIFLILSITFSVMVCAVFLLFILRQYKRIEKAISDIQAFMAGNVGIRLNDHEEGSLSKLFTSINIMATSQAAHIEKEKQNREFLKDTISDISHQLKTPLAALKMYNEIIQNENCGNDVVDSFTSKIEREIARMESLIQNLLKLAKLDSGSIELEKHTHNLKEFLEETIEGFRTRAKLEGKAIVLHCDEHITMNFDKEWMLEAVSNIIKNALDHTGAKNLIEVRCDETPVFIQITIKDNGMGIHPEDIHHIFKRFYRSRFSKDKQGVGIGLTLSKAIVENHGGTITVESELGKGTAFYLAFPKLSNL</sequence>
<dbReference type="SMART" id="SM00387">
    <property type="entry name" value="HATPase_c"/>
    <property type="match status" value="1"/>
</dbReference>
<keyword evidence="7 14" id="KW-0812">Transmembrane</keyword>
<evidence type="ECO:0000256" key="5">
    <source>
        <dbReference type="ARBA" id="ARBA00022553"/>
    </source>
</evidence>
<organism evidence="16 17">
    <name type="scientific">Calorimonas adulescens</name>
    <dbReference type="NCBI Taxonomy" id="2606906"/>
    <lineage>
        <taxon>Bacteria</taxon>
        <taxon>Bacillati</taxon>
        <taxon>Bacillota</taxon>
        <taxon>Clostridia</taxon>
        <taxon>Thermoanaerobacterales</taxon>
        <taxon>Thermoanaerobacteraceae</taxon>
        <taxon>Calorimonas</taxon>
    </lineage>
</organism>
<dbReference type="AlphaFoldDB" id="A0A5D8QCR4"/>
<evidence type="ECO:0000256" key="14">
    <source>
        <dbReference type="SAM" id="Phobius"/>
    </source>
</evidence>
<evidence type="ECO:0000256" key="12">
    <source>
        <dbReference type="ARBA" id="ARBA00023012"/>
    </source>
</evidence>
<dbReference type="CDD" id="cd00075">
    <property type="entry name" value="HATPase"/>
    <property type="match status" value="1"/>
</dbReference>
<reference evidence="16 17" key="1">
    <citation type="submission" date="2019-08" db="EMBL/GenBank/DDBJ databases">
        <title>Calorimonas adulescens gen. nov., sp. nov., an anaerobic thermophilic bacterium from Sakhalin hot spring.</title>
        <authorList>
            <person name="Khomyakova M.A."/>
            <person name="Merkel A.Y."/>
            <person name="Novikov A."/>
            <person name="Bonch-Osmolovskaya E.A."/>
            <person name="Slobodkin A.I."/>
        </authorList>
    </citation>
    <scope>NUCLEOTIDE SEQUENCE [LARGE SCALE GENOMIC DNA]</scope>
    <source>
        <strain evidence="16 17">A05MB</strain>
    </source>
</reference>
<dbReference type="EMBL" id="VTPS01000010">
    <property type="protein sequence ID" value="TZE81894.1"/>
    <property type="molecule type" value="Genomic_DNA"/>
</dbReference>
<evidence type="ECO:0000256" key="10">
    <source>
        <dbReference type="ARBA" id="ARBA00022840"/>
    </source>
</evidence>
<evidence type="ECO:0000256" key="4">
    <source>
        <dbReference type="ARBA" id="ARBA00022475"/>
    </source>
</evidence>
<dbReference type="InterPro" id="IPR036890">
    <property type="entry name" value="HATPase_C_sf"/>
</dbReference>
<keyword evidence="17" id="KW-1185">Reference proteome</keyword>
<keyword evidence="4" id="KW-1003">Cell membrane</keyword>
<dbReference type="PRINTS" id="PR00344">
    <property type="entry name" value="BCTRLSENSOR"/>
</dbReference>
<dbReference type="GO" id="GO:0005886">
    <property type="term" value="C:plasma membrane"/>
    <property type="evidence" value="ECO:0007669"/>
    <property type="project" value="UniProtKB-SubCell"/>
</dbReference>
<comment type="caution">
    <text evidence="16">The sequence shown here is derived from an EMBL/GenBank/DDBJ whole genome shotgun (WGS) entry which is preliminary data.</text>
</comment>
<keyword evidence="11 14" id="KW-1133">Transmembrane helix</keyword>
<evidence type="ECO:0000256" key="3">
    <source>
        <dbReference type="ARBA" id="ARBA00012438"/>
    </source>
</evidence>
<dbReference type="EC" id="2.7.13.3" evidence="3"/>
<gene>
    <name evidence="16" type="ORF">FWJ32_07940</name>
</gene>
<dbReference type="SUPFAM" id="SSF55874">
    <property type="entry name" value="ATPase domain of HSP90 chaperone/DNA topoisomerase II/histidine kinase"/>
    <property type="match status" value="1"/>
</dbReference>
<dbReference type="FunFam" id="3.30.565.10:FF:000006">
    <property type="entry name" value="Sensor histidine kinase WalK"/>
    <property type="match status" value="1"/>
</dbReference>
<evidence type="ECO:0000313" key="16">
    <source>
        <dbReference type="EMBL" id="TZE81894.1"/>
    </source>
</evidence>
<dbReference type="GO" id="GO:0005524">
    <property type="term" value="F:ATP binding"/>
    <property type="evidence" value="ECO:0007669"/>
    <property type="project" value="UniProtKB-KW"/>
</dbReference>
<keyword evidence="6" id="KW-0808">Transferase</keyword>
<evidence type="ECO:0000256" key="11">
    <source>
        <dbReference type="ARBA" id="ARBA00022989"/>
    </source>
</evidence>
<keyword evidence="13 14" id="KW-0472">Membrane</keyword>
<dbReference type="SUPFAM" id="SSF47384">
    <property type="entry name" value="Homodimeric domain of signal transducing histidine kinase"/>
    <property type="match status" value="1"/>
</dbReference>
<dbReference type="PANTHER" id="PTHR45528:SF1">
    <property type="entry name" value="SENSOR HISTIDINE KINASE CPXA"/>
    <property type="match status" value="1"/>
</dbReference>
<evidence type="ECO:0000256" key="13">
    <source>
        <dbReference type="ARBA" id="ARBA00023136"/>
    </source>
</evidence>
<accession>A0A5D8QCR4</accession>
<keyword evidence="9 16" id="KW-0418">Kinase</keyword>
<feature type="transmembrane region" description="Helical" evidence="14">
    <location>
        <begin position="107"/>
        <end position="131"/>
    </location>
</feature>
<evidence type="ECO:0000256" key="1">
    <source>
        <dbReference type="ARBA" id="ARBA00000085"/>
    </source>
</evidence>
<feature type="transmembrane region" description="Helical" evidence="14">
    <location>
        <begin position="12"/>
        <end position="31"/>
    </location>
</feature>
<dbReference type="Gene3D" id="3.30.565.10">
    <property type="entry name" value="Histidine kinase-like ATPase, C-terminal domain"/>
    <property type="match status" value="1"/>
</dbReference>
<proteinExistence type="predicted"/>
<keyword evidence="10" id="KW-0067">ATP-binding</keyword>
<dbReference type="InterPro" id="IPR050398">
    <property type="entry name" value="HssS/ArlS-like"/>
</dbReference>
<evidence type="ECO:0000259" key="15">
    <source>
        <dbReference type="PROSITE" id="PS50109"/>
    </source>
</evidence>
<keyword evidence="8" id="KW-0547">Nucleotide-binding</keyword>
<dbReference type="InterPro" id="IPR005467">
    <property type="entry name" value="His_kinase_dom"/>
</dbReference>
<keyword evidence="12" id="KW-0902">Two-component regulatory system</keyword>
<comment type="catalytic activity">
    <reaction evidence="1">
        <text>ATP + protein L-histidine = ADP + protein N-phospho-L-histidine.</text>
        <dbReference type="EC" id="2.7.13.3"/>
    </reaction>
</comment>
<evidence type="ECO:0000256" key="7">
    <source>
        <dbReference type="ARBA" id="ARBA00022692"/>
    </source>
</evidence>
<evidence type="ECO:0000256" key="6">
    <source>
        <dbReference type="ARBA" id="ARBA00022679"/>
    </source>
</evidence>
<dbReference type="SMART" id="SM00388">
    <property type="entry name" value="HisKA"/>
    <property type="match status" value="1"/>
</dbReference>
<dbReference type="Gene3D" id="1.10.287.130">
    <property type="match status" value="1"/>
</dbReference>
<dbReference type="InterPro" id="IPR003661">
    <property type="entry name" value="HisK_dim/P_dom"/>
</dbReference>
<dbReference type="Pfam" id="PF00512">
    <property type="entry name" value="HisKA"/>
    <property type="match status" value="1"/>
</dbReference>
<dbReference type="PROSITE" id="PS50109">
    <property type="entry name" value="HIS_KIN"/>
    <property type="match status" value="1"/>
</dbReference>
<evidence type="ECO:0000313" key="17">
    <source>
        <dbReference type="Proteomes" id="UP000322976"/>
    </source>
</evidence>
<evidence type="ECO:0000256" key="2">
    <source>
        <dbReference type="ARBA" id="ARBA00004651"/>
    </source>
</evidence>
<dbReference type="InterPro" id="IPR003594">
    <property type="entry name" value="HATPase_dom"/>
</dbReference>
<dbReference type="GO" id="GO:0000155">
    <property type="term" value="F:phosphorelay sensor kinase activity"/>
    <property type="evidence" value="ECO:0007669"/>
    <property type="project" value="InterPro"/>
</dbReference>
<dbReference type="Pfam" id="PF02518">
    <property type="entry name" value="HATPase_c"/>
    <property type="match status" value="1"/>
</dbReference>
<evidence type="ECO:0000256" key="9">
    <source>
        <dbReference type="ARBA" id="ARBA00022777"/>
    </source>
</evidence>
<dbReference type="RefSeq" id="WP_149545419.1">
    <property type="nucleotide sequence ID" value="NZ_VTPS01000010.1"/>
</dbReference>
<evidence type="ECO:0000256" key="8">
    <source>
        <dbReference type="ARBA" id="ARBA00022741"/>
    </source>
</evidence>